<dbReference type="GO" id="GO:0005737">
    <property type="term" value="C:cytoplasm"/>
    <property type="evidence" value="ECO:0007669"/>
    <property type="project" value="TreeGrafter"/>
</dbReference>
<keyword evidence="6" id="KW-0552">Olfaction</keyword>
<evidence type="ECO:0000256" key="7">
    <source>
        <dbReference type="ARBA" id="ARBA00022989"/>
    </source>
</evidence>
<keyword evidence="9" id="KW-1015">Disulfide bond</keyword>
<keyword evidence="8 13" id="KW-0472">Membrane</keyword>
<dbReference type="Pfam" id="PF01130">
    <property type="entry name" value="CD36"/>
    <property type="match status" value="1"/>
</dbReference>
<keyword evidence="11" id="KW-0325">Glycoprotein</keyword>
<dbReference type="AlphaFoldDB" id="A0AAN7S6C4"/>
<evidence type="ECO:0000256" key="1">
    <source>
        <dbReference type="ARBA" id="ARBA00004236"/>
    </source>
</evidence>
<evidence type="ECO:0000256" key="9">
    <source>
        <dbReference type="ARBA" id="ARBA00023157"/>
    </source>
</evidence>
<dbReference type="GO" id="GO:0007608">
    <property type="term" value="P:sensory perception of smell"/>
    <property type="evidence" value="ECO:0007669"/>
    <property type="project" value="UniProtKB-KW"/>
</dbReference>
<dbReference type="PANTHER" id="PTHR11923">
    <property type="entry name" value="SCAVENGER RECEPTOR CLASS B TYPE-1 SR-B1"/>
    <property type="match status" value="1"/>
</dbReference>
<evidence type="ECO:0000256" key="5">
    <source>
        <dbReference type="ARBA" id="ARBA00022692"/>
    </source>
</evidence>
<proteinExistence type="inferred from homology"/>
<keyword evidence="15" id="KW-1185">Reference proteome</keyword>
<dbReference type="Proteomes" id="UP001353858">
    <property type="component" value="Unassembled WGS sequence"/>
</dbReference>
<sequence>MNTCMGVPVILSYPHLMWAEKDLKDSILGLNASDNYNTEINFEPNLGYPIVGNIRMQFNMILRPTKFGNQDVELTKNLPKAMFPLFWLDNSFAFTDILVEEINTKLLDMLTLAEIAQWTLIGVGALISVLSIFLLICCRKK</sequence>
<evidence type="ECO:0000256" key="3">
    <source>
        <dbReference type="ARBA" id="ARBA00022475"/>
    </source>
</evidence>
<keyword evidence="3" id="KW-1003">Cell membrane</keyword>
<keyword evidence="5 13" id="KW-0812">Transmembrane</keyword>
<keyword evidence="7 13" id="KW-1133">Transmembrane helix</keyword>
<feature type="transmembrane region" description="Helical" evidence="13">
    <location>
        <begin position="115"/>
        <end position="138"/>
    </location>
</feature>
<evidence type="ECO:0000256" key="2">
    <source>
        <dbReference type="ARBA" id="ARBA00010532"/>
    </source>
</evidence>
<comment type="subcellular location">
    <subcellularLocation>
        <location evidence="1">Cell membrane</location>
    </subcellularLocation>
</comment>
<comment type="caution">
    <text evidence="14">The sequence shown here is derived from an EMBL/GenBank/DDBJ whole genome shotgun (WGS) entry which is preliminary data.</text>
</comment>
<evidence type="ECO:0000256" key="13">
    <source>
        <dbReference type="SAM" id="Phobius"/>
    </source>
</evidence>
<evidence type="ECO:0000256" key="4">
    <source>
        <dbReference type="ARBA" id="ARBA00022606"/>
    </source>
</evidence>
<protein>
    <recommendedName>
        <fullName evidence="12">Sensory neuron membrane protein 2</fullName>
    </recommendedName>
</protein>
<dbReference type="EMBL" id="JARPUR010000007">
    <property type="protein sequence ID" value="KAK4872731.1"/>
    <property type="molecule type" value="Genomic_DNA"/>
</dbReference>
<evidence type="ECO:0000256" key="11">
    <source>
        <dbReference type="ARBA" id="ARBA00023180"/>
    </source>
</evidence>
<dbReference type="PANTHER" id="PTHR11923:SF109">
    <property type="entry name" value="SENSORY NEURON MEMBRANE PROTEIN 2"/>
    <property type="match status" value="1"/>
</dbReference>
<evidence type="ECO:0000313" key="15">
    <source>
        <dbReference type="Proteomes" id="UP001353858"/>
    </source>
</evidence>
<keyword evidence="4" id="KW-0716">Sensory transduction</keyword>
<dbReference type="GO" id="GO:0005044">
    <property type="term" value="F:scavenger receptor activity"/>
    <property type="evidence" value="ECO:0007669"/>
    <property type="project" value="TreeGrafter"/>
</dbReference>
<dbReference type="GO" id="GO:0005886">
    <property type="term" value="C:plasma membrane"/>
    <property type="evidence" value="ECO:0007669"/>
    <property type="project" value="UniProtKB-SubCell"/>
</dbReference>
<dbReference type="InterPro" id="IPR002159">
    <property type="entry name" value="CD36_fam"/>
</dbReference>
<organism evidence="14 15">
    <name type="scientific">Aquatica leii</name>
    <dbReference type="NCBI Taxonomy" id="1421715"/>
    <lineage>
        <taxon>Eukaryota</taxon>
        <taxon>Metazoa</taxon>
        <taxon>Ecdysozoa</taxon>
        <taxon>Arthropoda</taxon>
        <taxon>Hexapoda</taxon>
        <taxon>Insecta</taxon>
        <taxon>Pterygota</taxon>
        <taxon>Neoptera</taxon>
        <taxon>Endopterygota</taxon>
        <taxon>Coleoptera</taxon>
        <taxon>Polyphaga</taxon>
        <taxon>Elateriformia</taxon>
        <taxon>Elateroidea</taxon>
        <taxon>Lampyridae</taxon>
        <taxon>Luciolinae</taxon>
        <taxon>Aquatica</taxon>
    </lineage>
</organism>
<keyword evidence="10" id="KW-0675">Receptor</keyword>
<accession>A0AAN7S6C4</accession>
<reference evidence="15" key="1">
    <citation type="submission" date="2023-01" db="EMBL/GenBank/DDBJ databases">
        <title>Key to firefly adult light organ development and bioluminescence: homeobox transcription factors regulate luciferase expression and transportation to peroxisome.</title>
        <authorList>
            <person name="Fu X."/>
        </authorList>
    </citation>
    <scope>NUCLEOTIDE SEQUENCE [LARGE SCALE GENOMIC DNA]</scope>
</reference>
<evidence type="ECO:0000313" key="14">
    <source>
        <dbReference type="EMBL" id="KAK4872731.1"/>
    </source>
</evidence>
<evidence type="ECO:0000256" key="8">
    <source>
        <dbReference type="ARBA" id="ARBA00023136"/>
    </source>
</evidence>
<gene>
    <name evidence="14" type="ORF">RN001_014760</name>
</gene>
<evidence type="ECO:0000256" key="10">
    <source>
        <dbReference type="ARBA" id="ARBA00023170"/>
    </source>
</evidence>
<evidence type="ECO:0000256" key="6">
    <source>
        <dbReference type="ARBA" id="ARBA00022725"/>
    </source>
</evidence>
<name>A0AAN7S6C4_9COLE</name>
<evidence type="ECO:0000256" key="12">
    <source>
        <dbReference type="ARBA" id="ARBA00040645"/>
    </source>
</evidence>
<comment type="similarity">
    <text evidence="2">Belongs to the CD36 family.</text>
</comment>